<dbReference type="PROSITE" id="PS51294">
    <property type="entry name" value="HTH_MYB"/>
    <property type="match status" value="1"/>
</dbReference>
<organism evidence="15 16">
    <name type="scientific">Takifugu flavidus</name>
    <name type="common">sansaifugu</name>
    <dbReference type="NCBI Taxonomy" id="433684"/>
    <lineage>
        <taxon>Eukaryota</taxon>
        <taxon>Metazoa</taxon>
        <taxon>Chordata</taxon>
        <taxon>Craniata</taxon>
        <taxon>Vertebrata</taxon>
        <taxon>Euteleostomi</taxon>
        <taxon>Actinopterygii</taxon>
        <taxon>Neopterygii</taxon>
        <taxon>Teleostei</taxon>
        <taxon>Neoteleostei</taxon>
        <taxon>Acanthomorphata</taxon>
        <taxon>Eupercaria</taxon>
        <taxon>Tetraodontiformes</taxon>
        <taxon>Tetradontoidea</taxon>
        <taxon>Tetraodontidae</taxon>
        <taxon>Takifugu</taxon>
    </lineage>
</organism>
<keyword evidence="4" id="KW-0597">Phosphoprotein</keyword>
<feature type="region of interest" description="Disordered" evidence="11">
    <location>
        <begin position="314"/>
        <end position="360"/>
    </location>
</feature>
<feature type="domain" description="Myb-like" evidence="12">
    <location>
        <begin position="466"/>
        <end position="519"/>
    </location>
</feature>
<dbReference type="GO" id="GO:0031627">
    <property type="term" value="P:telomeric loop formation"/>
    <property type="evidence" value="ECO:0007669"/>
    <property type="project" value="TreeGrafter"/>
</dbReference>
<dbReference type="GO" id="GO:0003720">
    <property type="term" value="F:telomerase activity"/>
    <property type="evidence" value="ECO:0007669"/>
    <property type="project" value="TreeGrafter"/>
</dbReference>
<dbReference type="InterPro" id="IPR017357">
    <property type="entry name" value="TERF1/2"/>
</dbReference>
<keyword evidence="16" id="KW-1185">Reference proteome</keyword>
<dbReference type="CDD" id="cd11660">
    <property type="entry name" value="SANT_TRF"/>
    <property type="match status" value="1"/>
</dbReference>
<dbReference type="AlphaFoldDB" id="A0A5C6NP29"/>
<reference evidence="15 16" key="1">
    <citation type="submission" date="2019-04" db="EMBL/GenBank/DDBJ databases">
        <title>Chromosome genome assembly for Takifugu flavidus.</title>
        <authorList>
            <person name="Xiao S."/>
        </authorList>
    </citation>
    <scope>NUCLEOTIDE SEQUENCE [LARGE SCALE GENOMIC DNA]</scope>
    <source>
        <strain evidence="15">HTHZ2018</strain>
        <tissue evidence="15">Muscle</tissue>
    </source>
</reference>
<dbReference type="GO" id="GO:0005654">
    <property type="term" value="C:nucleoplasm"/>
    <property type="evidence" value="ECO:0007669"/>
    <property type="project" value="UniProtKB-ARBA"/>
</dbReference>
<comment type="subunit">
    <text evidence="10">Homodimer.</text>
</comment>
<dbReference type="PROSITE" id="PS50090">
    <property type="entry name" value="MYB_LIKE"/>
    <property type="match status" value="1"/>
</dbReference>
<evidence type="ECO:0000259" key="13">
    <source>
        <dbReference type="PROSITE" id="PS51293"/>
    </source>
</evidence>
<evidence type="ECO:0000256" key="9">
    <source>
        <dbReference type="ARBA" id="ARBA00023306"/>
    </source>
</evidence>
<evidence type="ECO:0000256" key="5">
    <source>
        <dbReference type="ARBA" id="ARBA00022843"/>
    </source>
</evidence>
<feature type="domain" description="HTH myb-type" evidence="14">
    <location>
        <begin position="466"/>
        <end position="523"/>
    </location>
</feature>
<evidence type="ECO:0000259" key="14">
    <source>
        <dbReference type="PROSITE" id="PS51294"/>
    </source>
</evidence>
<accession>A0A5C6NP29</accession>
<feature type="domain" description="SANT" evidence="13">
    <location>
        <begin position="469"/>
        <end position="500"/>
    </location>
</feature>
<evidence type="ECO:0000256" key="11">
    <source>
        <dbReference type="SAM" id="MobiDB-lite"/>
    </source>
</evidence>
<dbReference type="InterPro" id="IPR017884">
    <property type="entry name" value="SANT_dom"/>
</dbReference>
<dbReference type="GO" id="GO:0003691">
    <property type="term" value="F:double-stranded telomeric DNA binding"/>
    <property type="evidence" value="ECO:0007669"/>
    <property type="project" value="UniProtKB-UniRule"/>
</dbReference>
<evidence type="ECO:0000259" key="12">
    <source>
        <dbReference type="PROSITE" id="PS50090"/>
    </source>
</evidence>
<protein>
    <recommendedName>
        <fullName evidence="10">Telomeric repeat-binding factor</fullName>
    </recommendedName>
</protein>
<dbReference type="PROSITE" id="PS51293">
    <property type="entry name" value="SANT"/>
    <property type="match status" value="1"/>
</dbReference>
<feature type="region of interest" description="Disordered" evidence="11">
    <location>
        <begin position="438"/>
        <end position="472"/>
    </location>
</feature>
<evidence type="ECO:0000256" key="2">
    <source>
        <dbReference type="ARBA" id="ARBA00022454"/>
    </source>
</evidence>
<keyword evidence="5" id="KW-0832">Ubl conjugation</keyword>
<dbReference type="GO" id="GO:1905839">
    <property type="term" value="P:negative regulation of telomeric D-loop disassembly"/>
    <property type="evidence" value="ECO:0007669"/>
    <property type="project" value="TreeGrafter"/>
</dbReference>
<dbReference type="PIRSF" id="PIRSF038016">
    <property type="entry name" value="Telomere_bd-1_Pin2"/>
    <property type="match status" value="1"/>
</dbReference>
<dbReference type="GO" id="GO:0031848">
    <property type="term" value="P:protection from non-homologous end joining at telomere"/>
    <property type="evidence" value="ECO:0007669"/>
    <property type="project" value="InterPro"/>
</dbReference>
<dbReference type="InterPro" id="IPR009057">
    <property type="entry name" value="Homeodomain-like_sf"/>
</dbReference>
<dbReference type="Gene3D" id="1.10.10.60">
    <property type="entry name" value="Homeodomain-like"/>
    <property type="match status" value="1"/>
</dbReference>
<evidence type="ECO:0000313" key="16">
    <source>
        <dbReference type="Proteomes" id="UP000324091"/>
    </source>
</evidence>
<gene>
    <name evidence="15" type="ORF">D4764_02G0004380</name>
</gene>
<keyword evidence="3" id="KW-1017">Isopeptide bond</keyword>
<dbReference type="GO" id="GO:0032210">
    <property type="term" value="P:regulation of telomere maintenance via telomerase"/>
    <property type="evidence" value="ECO:0007669"/>
    <property type="project" value="TreeGrafter"/>
</dbReference>
<keyword evidence="8 10" id="KW-0539">Nucleus</keyword>
<dbReference type="InterPro" id="IPR013867">
    <property type="entry name" value="Telomere_rpt-bd_fac_dimer_dom"/>
</dbReference>
<evidence type="ECO:0000256" key="3">
    <source>
        <dbReference type="ARBA" id="ARBA00022499"/>
    </source>
</evidence>
<keyword evidence="2" id="KW-0158">Chromosome</keyword>
<sequence>MNMAAKEVIISRQSDIERVVNRWLLDYYFSLGLQFFQRDQREDFLDIVHVFEGILKRPYEVTSHTRIQIRLLQLLDQVNDGRSSAASFEQNNCLETVLSLLEALNKDFIIQQEDYNSVHASLRDLIVVILVKDGMFKKAEEMIKKHFPRPMVGNVSLPSYHHHHFSYQYLVAKRKAIFMGLIKMKSKSHPVIDQVDFQHFMQEIVVFCQKICPLRLPFLCKAAAVCIDKRLANSGDNAGDLDEVCEPGPSSNPQQNTSALFAPCDLSIVTISRLEAVYRSLVTGLHDKTFTQVKMEATKEDLSLGLQKCTNQDADQDVPYQGASSSPMEASPADEPTQIDADPQIQTGSSSKTASVQKGRRRRLYTVAQLVVEPDSQGSSQCTPAFEEVEPVAGAEELPPAAVAPSGAEPQSPEIEHKFDAPTRIRYGSRRKHLFNNATESKETWEEDSFNIGKDGSESTNENSPMSGQRRRMWTEAETQKLIEGVRKFGVGNWSKIRAYYSFNDRTNVNLKDRWRTLKKTNMV</sequence>
<dbReference type="GO" id="GO:0098505">
    <property type="term" value="F:G-rich strand telomeric DNA binding"/>
    <property type="evidence" value="ECO:0007669"/>
    <property type="project" value="TreeGrafter"/>
</dbReference>
<dbReference type="InterPro" id="IPR001005">
    <property type="entry name" value="SANT/Myb"/>
</dbReference>
<evidence type="ECO:0000256" key="8">
    <source>
        <dbReference type="ARBA" id="ARBA00023242"/>
    </source>
</evidence>
<evidence type="ECO:0000256" key="6">
    <source>
        <dbReference type="ARBA" id="ARBA00022895"/>
    </source>
</evidence>
<evidence type="ECO:0000313" key="15">
    <source>
        <dbReference type="EMBL" id="TWW67397.1"/>
    </source>
</evidence>
<dbReference type="Proteomes" id="UP000324091">
    <property type="component" value="Chromosome 2"/>
</dbReference>
<keyword evidence="6 10" id="KW-0779">Telomere</keyword>
<evidence type="ECO:0000256" key="10">
    <source>
        <dbReference type="PIRNR" id="PIRNR038016"/>
    </source>
</evidence>
<dbReference type="GO" id="GO:0070187">
    <property type="term" value="C:shelterin complex"/>
    <property type="evidence" value="ECO:0007669"/>
    <property type="project" value="TreeGrafter"/>
</dbReference>
<comment type="function">
    <text evidence="10">Binds the telomeric double-stranded 5'-TTAGGG-3' repeat.</text>
</comment>
<dbReference type="InterPro" id="IPR030657">
    <property type="entry name" value="TERF2"/>
</dbReference>
<feature type="compositionally biased region" description="Polar residues" evidence="11">
    <location>
        <begin position="344"/>
        <end position="356"/>
    </location>
</feature>
<dbReference type="GO" id="GO:0042803">
    <property type="term" value="F:protein homodimerization activity"/>
    <property type="evidence" value="ECO:0007669"/>
    <property type="project" value="UniProtKB-UniRule"/>
</dbReference>
<feature type="compositionally biased region" description="Polar residues" evidence="11">
    <location>
        <begin position="458"/>
        <end position="467"/>
    </location>
</feature>
<dbReference type="SUPFAM" id="SSF46689">
    <property type="entry name" value="Homeodomain-like"/>
    <property type="match status" value="1"/>
</dbReference>
<dbReference type="GO" id="GO:0070198">
    <property type="term" value="P:protein localization to chromosome, telomeric region"/>
    <property type="evidence" value="ECO:0007669"/>
    <property type="project" value="TreeGrafter"/>
</dbReference>
<dbReference type="Gene3D" id="1.25.40.210">
    <property type="entry name" value="Telomere repeat-binding factor, dimerisation domain"/>
    <property type="match status" value="1"/>
</dbReference>
<proteinExistence type="predicted"/>
<dbReference type="GO" id="GO:0061820">
    <property type="term" value="P:telomeric D-loop disassembly"/>
    <property type="evidence" value="ECO:0007669"/>
    <property type="project" value="TreeGrafter"/>
</dbReference>
<dbReference type="InterPro" id="IPR036507">
    <property type="entry name" value="Telomere_rpt-bd_fac_dimer_sf"/>
</dbReference>
<dbReference type="InterPro" id="IPR017930">
    <property type="entry name" value="Myb_dom"/>
</dbReference>
<evidence type="ECO:0000256" key="7">
    <source>
        <dbReference type="ARBA" id="ARBA00023125"/>
    </source>
</evidence>
<dbReference type="Pfam" id="PF08558">
    <property type="entry name" value="TRF"/>
    <property type="match status" value="1"/>
</dbReference>
<comment type="subcellular location">
    <subcellularLocation>
        <location evidence="1">Chromosome</location>
        <location evidence="1">Telomere</location>
    </subcellularLocation>
    <subcellularLocation>
        <location evidence="10">Nucleus</location>
    </subcellularLocation>
</comment>
<evidence type="ECO:0000256" key="1">
    <source>
        <dbReference type="ARBA" id="ARBA00004574"/>
    </source>
</evidence>
<dbReference type="PANTHER" id="PTHR46833">
    <property type="entry name" value="TELOMERIC REPEAT-BINDING FACTOR 2 TERF2"/>
    <property type="match status" value="1"/>
</dbReference>
<dbReference type="PANTHER" id="PTHR46833:SF1">
    <property type="entry name" value="TELOMERIC REPEAT-BINDING FACTOR 2"/>
    <property type="match status" value="1"/>
</dbReference>
<dbReference type="Pfam" id="PF00249">
    <property type="entry name" value="Myb_DNA-binding"/>
    <property type="match status" value="1"/>
</dbReference>
<comment type="caution">
    <text evidence="15">The sequence shown here is derived from an EMBL/GenBank/DDBJ whole genome shotgun (WGS) entry which is preliminary data.</text>
</comment>
<dbReference type="EMBL" id="RHFK02000012">
    <property type="protein sequence ID" value="TWW67397.1"/>
    <property type="molecule type" value="Genomic_DNA"/>
</dbReference>
<evidence type="ECO:0000256" key="4">
    <source>
        <dbReference type="ARBA" id="ARBA00022553"/>
    </source>
</evidence>
<dbReference type="GO" id="GO:0032208">
    <property type="term" value="P:negative regulation of telomere maintenance via recombination"/>
    <property type="evidence" value="ECO:0007669"/>
    <property type="project" value="TreeGrafter"/>
</dbReference>
<keyword evidence="7 10" id="KW-0238">DNA-binding</keyword>
<dbReference type="SUPFAM" id="SSF63600">
    <property type="entry name" value="Telomeric repeat binding factor (TRF) dimerisation domain"/>
    <property type="match status" value="1"/>
</dbReference>
<dbReference type="SMART" id="SM00717">
    <property type="entry name" value="SANT"/>
    <property type="match status" value="1"/>
</dbReference>
<keyword evidence="9 10" id="KW-0131">Cell cycle</keyword>
<name>A0A5C6NP29_9TELE</name>